<organism evidence="1 2">
    <name type="scientific">Coniophora puteana (strain RWD-64-598)</name>
    <name type="common">Brown rot fungus</name>
    <dbReference type="NCBI Taxonomy" id="741705"/>
    <lineage>
        <taxon>Eukaryota</taxon>
        <taxon>Fungi</taxon>
        <taxon>Dikarya</taxon>
        <taxon>Basidiomycota</taxon>
        <taxon>Agaricomycotina</taxon>
        <taxon>Agaricomycetes</taxon>
        <taxon>Agaricomycetidae</taxon>
        <taxon>Boletales</taxon>
        <taxon>Coniophorineae</taxon>
        <taxon>Coniophoraceae</taxon>
        <taxon>Coniophora</taxon>
    </lineage>
</organism>
<dbReference type="KEGG" id="cput:CONPUDRAFT_73198"/>
<comment type="caution">
    <text evidence="1">The sequence shown here is derived from an EMBL/GenBank/DDBJ whole genome shotgun (WGS) entry which is preliminary data.</text>
</comment>
<name>A0A5M3MQZ1_CONPW</name>
<dbReference type="EMBL" id="JH711578">
    <property type="protein sequence ID" value="EIW81476.1"/>
    <property type="molecule type" value="Genomic_DNA"/>
</dbReference>
<dbReference type="Proteomes" id="UP000053558">
    <property type="component" value="Unassembled WGS sequence"/>
</dbReference>
<gene>
    <name evidence="1" type="ORF">CONPUDRAFT_73198</name>
</gene>
<protein>
    <submittedName>
        <fullName evidence="1">Uncharacterized protein</fullName>
    </submittedName>
</protein>
<dbReference type="RefSeq" id="XP_007768330.1">
    <property type="nucleotide sequence ID" value="XM_007770140.1"/>
</dbReference>
<dbReference type="AlphaFoldDB" id="A0A5M3MQZ1"/>
<accession>A0A5M3MQZ1</accession>
<evidence type="ECO:0000313" key="2">
    <source>
        <dbReference type="Proteomes" id="UP000053558"/>
    </source>
</evidence>
<reference evidence="2" key="1">
    <citation type="journal article" date="2012" name="Science">
        <title>The Paleozoic origin of enzymatic lignin decomposition reconstructed from 31 fungal genomes.</title>
        <authorList>
            <person name="Floudas D."/>
            <person name="Binder M."/>
            <person name="Riley R."/>
            <person name="Barry K."/>
            <person name="Blanchette R.A."/>
            <person name="Henrissat B."/>
            <person name="Martinez A.T."/>
            <person name="Otillar R."/>
            <person name="Spatafora J.W."/>
            <person name="Yadav J.S."/>
            <person name="Aerts A."/>
            <person name="Benoit I."/>
            <person name="Boyd A."/>
            <person name="Carlson A."/>
            <person name="Copeland A."/>
            <person name="Coutinho P.M."/>
            <person name="de Vries R.P."/>
            <person name="Ferreira P."/>
            <person name="Findley K."/>
            <person name="Foster B."/>
            <person name="Gaskell J."/>
            <person name="Glotzer D."/>
            <person name="Gorecki P."/>
            <person name="Heitman J."/>
            <person name="Hesse C."/>
            <person name="Hori C."/>
            <person name="Igarashi K."/>
            <person name="Jurgens J.A."/>
            <person name="Kallen N."/>
            <person name="Kersten P."/>
            <person name="Kohler A."/>
            <person name="Kuees U."/>
            <person name="Kumar T.K.A."/>
            <person name="Kuo A."/>
            <person name="LaButti K."/>
            <person name="Larrondo L.F."/>
            <person name="Lindquist E."/>
            <person name="Ling A."/>
            <person name="Lombard V."/>
            <person name="Lucas S."/>
            <person name="Lundell T."/>
            <person name="Martin R."/>
            <person name="McLaughlin D.J."/>
            <person name="Morgenstern I."/>
            <person name="Morin E."/>
            <person name="Murat C."/>
            <person name="Nagy L.G."/>
            <person name="Nolan M."/>
            <person name="Ohm R.A."/>
            <person name="Patyshakuliyeva A."/>
            <person name="Rokas A."/>
            <person name="Ruiz-Duenas F.J."/>
            <person name="Sabat G."/>
            <person name="Salamov A."/>
            <person name="Samejima M."/>
            <person name="Schmutz J."/>
            <person name="Slot J.C."/>
            <person name="St John F."/>
            <person name="Stenlid J."/>
            <person name="Sun H."/>
            <person name="Sun S."/>
            <person name="Syed K."/>
            <person name="Tsang A."/>
            <person name="Wiebenga A."/>
            <person name="Young D."/>
            <person name="Pisabarro A."/>
            <person name="Eastwood D.C."/>
            <person name="Martin F."/>
            <person name="Cullen D."/>
            <person name="Grigoriev I.V."/>
            <person name="Hibbett D.S."/>
        </authorList>
    </citation>
    <scope>NUCLEOTIDE SEQUENCE [LARGE SCALE GENOMIC DNA]</scope>
    <source>
        <strain evidence="2">RWD-64-598 SS2</strain>
    </source>
</reference>
<dbReference type="GeneID" id="19209093"/>
<keyword evidence="2" id="KW-1185">Reference proteome</keyword>
<proteinExistence type="predicted"/>
<evidence type="ECO:0000313" key="1">
    <source>
        <dbReference type="EMBL" id="EIW81476.1"/>
    </source>
</evidence>
<sequence>MFSLSPVENKRQRKTSRRWEIRDMARPAYSALCVPKDTKRISKIQPHSDSSLSREHALAMTGPSALYQNGKRPLKALALLTSQTSNDTADLKLQASRLGPFPAVGRSNDARDAPWGAPPRGTHSAEYNVVYDRVEEQPDALGLSNRQPVGAPRVVNTGKTILRYYDPEHESATQEEIIATMAFGEIQCVALYPAGEGPATFWAVSGLAYATPALIYDVCNLLGKAGVVVHNSINTYDDTRCPQGPAGIHHVGMITSRPSCVAKRVPTPLPTSAMSRDRDWFQRLKSDTGMGEIRTPIIYEARIQRSLAVGTLYGLPRYGPADFITLTQYC</sequence>